<dbReference type="Proteomes" id="UP000324222">
    <property type="component" value="Unassembled WGS sequence"/>
</dbReference>
<protein>
    <submittedName>
        <fullName evidence="2">Uncharacterized protein</fullName>
    </submittedName>
</protein>
<reference evidence="2 3" key="1">
    <citation type="submission" date="2019-05" db="EMBL/GenBank/DDBJ databases">
        <title>Another draft genome of Portunus trituberculatus and its Hox gene families provides insights of decapod evolution.</title>
        <authorList>
            <person name="Jeong J.-H."/>
            <person name="Song I."/>
            <person name="Kim S."/>
            <person name="Choi T."/>
            <person name="Kim D."/>
            <person name="Ryu S."/>
            <person name="Kim W."/>
        </authorList>
    </citation>
    <scope>NUCLEOTIDE SEQUENCE [LARGE SCALE GENOMIC DNA]</scope>
    <source>
        <tissue evidence="2">Muscle</tissue>
    </source>
</reference>
<dbReference type="AlphaFoldDB" id="A0A5B7G6V5"/>
<evidence type="ECO:0000313" key="3">
    <source>
        <dbReference type="Proteomes" id="UP000324222"/>
    </source>
</evidence>
<comment type="caution">
    <text evidence="2">The sequence shown here is derived from an EMBL/GenBank/DDBJ whole genome shotgun (WGS) entry which is preliminary data.</text>
</comment>
<name>A0A5B7G6V5_PORTR</name>
<gene>
    <name evidence="2" type="ORF">E2C01_047218</name>
</gene>
<keyword evidence="3" id="KW-1185">Reference proteome</keyword>
<proteinExistence type="predicted"/>
<evidence type="ECO:0000256" key="1">
    <source>
        <dbReference type="SAM" id="MobiDB-lite"/>
    </source>
</evidence>
<evidence type="ECO:0000313" key="2">
    <source>
        <dbReference type="EMBL" id="MPC53329.1"/>
    </source>
</evidence>
<sequence length="168" mass="18751">MMTPNPALESSSGEGTRNVPRLDCSLSDPSLYAKHIAEVTVSGMEVYVAESFSQPKPSTPRFNLACSHAIHNREVAHKRYKSLPPPESHALYISARNHAHCNKAQNTDDASRVQTCGQSQKHLMQLVQLQQAQPHNKAVFLTQWWRCSSSMFFVPPCPLEQVDNLALL</sequence>
<dbReference type="EMBL" id="VSRR010011544">
    <property type="protein sequence ID" value="MPC53329.1"/>
    <property type="molecule type" value="Genomic_DNA"/>
</dbReference>
<feature type="region of interest" description="Disordered" evidence="1">
    <location>
        <begin position="1"/>
        <end position="21"/>
    </location>
</feature>
<organism evidence="2 3">
    <name type="scientific">Portunus trituberculatus</name>
    <name type="common">Swimming crab</name>
    <name type="synonym">Neptunus trituberculatus</name>
    <dbReference type="NCBI Taxonomy" id="210409"/>
    <lineage>
        <taxon>Eukaryota</taxon>
        <taxon>Metazoa</taxon>
        <taxon>Ecdysozoa</taxon>
        <taxon>Arthropoda</taxon>
        <taxon>Crustacea</taxon>
        <taxon>Multicrustacea</taxon>
        <taxon>Malacostraca</taxon>
        <taxon>Eumalacostraca</taxon>
        <taxon>Eucarida</taxon>
        <taxon>Decapoda</taxon>
        <taxon>Pleocyemata</taxon>
        <taxon>Brachyura</taxon>
        <taxon>Eubrachyura</taxon>
        <taxon>Portunoidea</taxon>
        <taxon>Portunidae</taxon>
        <taxon>Portuninae</taxon>
        <taxon>Portunus</taxon>
    </lineage>
</organism>
<accession>A0A5B7G6V5</accession>